<evidence type="ECO:0000256" key="4">
    <source>
        <dbReference type="ARBA" id="ARBA00022490"/>
    </source>
</evidence>
<evidence type="ECO:0000256" key="1">
    <source>
        <dbReference type="ARBA" id="ARBA00004496"/>
    </source>
</evidence>
<dbReference type="RefSeq" id="WP_207256340.1">
    <property type="nucleotide sequence ID" value="NZ_JAFMPP010000002.1"/>
</dbReference>
<protein>
    <recommendedName>
        <fullName evidence="3">Regulatory protein RecX</fullName>
    </recommendedName>
</protein>
<organism evidence="6 7">
    <name type="scientific">Jiella flava</name>
    <dbReference type="NCBI Taxonomy" id="2816857"/>
    <lineage>
        <taxon>Bacteria</taxon>
        <taxon>Pseudomonadati</taxon>
        <taxon>Pseudomonadota</taxon>
        <taxon>Alphaproteobacteria</taxon>
        <taxon>Hyphomicrobiales</taxon>
        <taxon>Aurantimonadaceae</taxon>
        <taxon>Jiella</taxon>
    </lineage>
</organism>
<dbReference type="AlphaFoldDB" id="A0A939FWU5"/>
<accession>A0A939FWU5</accession>
<dbReference type="Pfam" id="PF02631">
    <property type="entry name" value="RecX_HTH2"/>
    <property type="match status" value="1"/>
</dbReference>
<keyword evidence="4" id="KW-0963">Cytoplasm</keyword>
<name>A0A939FWU5_9HYPH</name>
<evidence type="ECO:0000256" key="2">
    <source>
        <dbReference type="ARBA" id="ARBA00009695"/>
    </source>
</evidence>
<dbReference type="InterPro" id="IPR053924">
    <property type="entry name" value="RecX_HTH_2nd"/>
</dbReference>
<feature type="domain" description="RecX second three-helical" evidence="5">
    <location>
        <begin position="78"/>
        <end position="118"/>
    </location>
</feature>
<dbReference type="EMBL" id="JAFMPP010000002">
    <property type="protein sequence ID" value="MBO0661630.1"/>
    <property type="molecule type" value="Genomic_DNA"/>
</dbReference>
<evidence type="ECO:0000259" key="5">
    <source>
        <dbReference type="Pfam" id="PF02631"/>
    </source>
</evidence>
<evidence type="ECO:0000313" key="7">
    <source>
        <dbReference type="Proteomes" id="UP000664122"/>
    </source>
</evidence>
<reference evidence="6" key="1">
    <citation type="submission" date="2021-03" db="EMBL/GenBank/DDBJ databases">
        <title>Whole genome sequence of Jiella sp. CQZ9-1.</title>
        <authorList>
            <person name="Tuo L."/>
        </authorList>
    </citation>
    <scope>NUCLEOTIDE SEQUENCE</scope>
    <source>
        <strain evidence="6">CQZ9-1</strain>
    </source>
</reference>
<keyword evidence="7" id="KW-1185">Reference proteome</keyword>
<comment type="similarity">
    <text evidence="2">Belongs to the RecX family.</text>
</comment>
<gene>
    <name evidence="6" type="ORF">J1C48_03505</name>
</gene>
<comment type="subcellular location">
    <subcellularLocation>
        <location evidence="1">Cytoplasm</location>
    </subcellularLocation>
</comment>
<dbReference type="InterPro" id="IPR036388">
    <property type="entry name" value="WH-like_DNA-bd_sf"/>
</dbReference>
<dbReference type="Gene3D" id="1.10.10.10">
    <property type="entry name" value="Winged helix-like DNA-binding domain superfamily/Winged helix DNA-binding domain"/>
    <property type="match status" value="1"/>
</dbReference>
<evidence type="ECO:0000256" key="3">
    <source>
        <dbReference type="ARBA" id="ARBA00018111"/>
    </source>
</evidence>
<evidence type="ECO:0000313" key="6">
    <source>
        <dbReference type="EMBL" id="MBO0661630.1"/>
    </source>
</evidence>
<sequence>MAERGAKSKFQPKPVTEDWLRRSAFHYLERYAASGEGLRRVLRRRAARRVGGVDALPNDLDTMIDGLLERFAELKLIDDRAFAEARLASLRRKGTSRSMAAARLGEKGVGRALVQAVLDEDETTEAAAAATYAKRRRFGPHRRSGRDDRRDKEIASMLRAGFPMRLAIAAIDGEISSNDMDLSEGD</sequence>
<dbReference type="Proteomes" id="UP000664122">
    <property type="component" value="Unassembled WGS sequence"/>
</dbReference>
<proteinExistence type="inferred from homology"/>
<comment type="caution">
    <text evidence="6">The sequence shown here is derived from an EMBL/GenBank/DDBJ whole genome shotgun (WGS) entry which is preliminary data.</text>
</comment>
<dbReference type="GO" id="GO:0005737">
    <property type="term" value="C:cytoplasm"/>
    <property type="evidence" value="ECO:0007669"/>
    <property type="project" value="UniProtKB-SubCell"/>
</dbReference>